<evidence type="ECO:0000313" key="9">
    <source>
        <dbReference type="EMBL" id="MBC2593443.1"/>
    </source>
</evidence>
<dbReference type="InterPro" id="IPR002898">
    <property type="entry name" value="MotA_ExbB_proton_chnl"/>
</dbReference>
<evidence type="ECO:0000256" key="4">
    <source>
        <dbReference type="ARBA" id="ARBA00022989"/>
    </source>
</evidence>
<evidence type="ECO:0000256" key="1">
    <source>
        <dbReference type="ARBA" id="ARBA00004651"/>
    </source>
</evidence>
<feature type="domain" description="MotA/TolQ/ExbB proton channel" evidence="8">
    <location>
        <begin position="27"/>
        <end position="92"/>
    </location>
</feature>
<evidence type="ECO:0000313" key="10">
    <source>
        <dbReference type="Proteomes" id="UP000546464"/>
    </source>
</evidence>
<evidence type="ECO:0000256" key="5">
    <source>
        <dbReference type="ARBA" id="ARBA00023136"/>
    </source>
</evidence>
<keyword evidence="3 7" id="KW-0812">Transmembrane</keyword>
<keyword evidence="10" id="KW-1185">Reference proteome</keyword>
<name>A0A842HAC2_9BACT</name>
<evidence type="ECO:0000256" key="2">
    <source>
        <dbReference type="ARBA" id="ARBA00022475"/>
    </source>
</evidence>
<keyword evidence="5 7" id="KW-0472">Membrane</keyword>
<sequence>MTPSAPPPLQHTCLQRPARRQPGHLLAFTGAWLQLGALLGVGATIYGMVRAFKQIAAESQVDPQVLADNISASLTSTMIGLPFALVGLILMAIALFGMKYRATWFFWFLTIYGVLLLPGFPLGTLLGIGLLIFLIVKKDEFLAPASSAATN</sequence>
<comment type="subcellular location">
    <subcellularLocation>
        <location evidence="1">Cell membrane</location>
        <topology evidence="1">Multi-pass membrane protein</topology>
    </subcellularLocation>
    <subcellularLocation>
        <location evidence="6">Membrane</location>
        <topology evidence="6">Multi-pass membrane protein</topology>
    </subcellularLocation>
</comment>
<dbReference type="EMBL" id="JACHVB010000013">
    <property type="protein sequence ID" value="MBC2593443.1"/>
    <property type="molecule type" value="Genomic_DNA"/>
</dbReference>
<dbReference type="GO" id="GO:0015031">
    <property type="term" value="P:protein transport"/>
    <property type="evidence" value="ECO:0007669"/>
    <property type="project" value="UniProtKB-KW"/>
</dbReference>
<feature type="transmembrane region" description="Helical" evidence="7">
    <location>
        <begin position="79"/>
        <end position="98"/>
    </location>
</feature>
<evidence type="ECO:0000259" key="8">
    <source>
        <dbReference type="Pfam" id="PF01618"/>
    </source>
</evidence>
<comment type="caution">
    <text evidence="9">The sequence shown here is derived from an EMBL/GenBank/DDBJ whole genome shotgun (WGS) entry which is preliminary data.</text>
</comment>
<proteinExistence type="inferred from homology"/>
<accession>A0A842HAC2</accession>
<dbReference type="AlphaFoldDB" id="A0A842HAC2"/>
<gene>
    <name evidence="9" type="ORF">H5P28_04135</name>
</gene>
<protein>
    <submittedName>
        <fullName evidence="9">MotA/TolQ/ExbB proton channel family protein</fullName>
    </submittedName>
</protein>
<keyword evidence="6" id="KW-0813">Transport</keyword>
<dbReference type="Proteomes" id="UP000546464">
    <property type="component" value="Unassembled WGS sequence"/>
</dbReference>
<dbReference type="Pfam" id="PF01618">
    <property type="entry name" value="MotA_ExbB"/>
    <property type="match status" value="1"/>
</dbReference>
<feature type="transmembrane region" description="Helical" evidence="7">
    <location>
        <begin position="104"/>
        <end position="136"/>
    </location>
</feature>
<comment type="similarity">
    <text evidence="6">Belongs to the exbB/tolQ family.</text>
</comment>
<keyword evidence="6" id="KW-0653">Protein transport</keyword>
<dbReference type="RefSeq" id="WP_185674447.1">
    <property type="nucleotide sequence ID" value="NZ_JACHVB010000013.1"/>
</dbReference>
<reference evidence="9 10" key="1">
    <citation type="submission" date="2020-07" db="EMBL/GenBank/DDBJ databases">
        <authorList>
            <person name="Feng X."/>
        </authorList>
    </citation>
    <scope>NUCLEOTIDE SEQUENCE [LARGE SCALE GENOMIC DNA]</scope>
    <source>
        <strain evidence="9 10">JCM31066</strain>
    </source>
</reference>
<keyword evidence="4 7" id="KW-1133">Transmembrane helix</keyword>
<evidence type="ECO:0000256" key="6">
    <source>
        <dbReference type="RuleBase" id="RU004057"/>
    </source>
</evidence>
<organism evidence="9 10">
    <name type="scientific">Ruficoccus amylovorans</name>
    <dbReference type="NCBI Taxonomy" id="1804625"/>
    <lineage>
        <taxon>Bacteria</taxon>
        <taxon>Pseudomonadati</taxon>
        <taxon>Verrucomicrobiota</taxon>
        <taxon>Opitutia</taxon>
        <taxon>Puniceicoccales</taxon>
        <taxon>Cerasicoccaceae</taxon>
        <taxon>Ruficoccus</taxon>
    </lineage>
</organism>
<dbReference type="GO" id="GO:0005886">
    <property type="term" value="C:plasma membrane"/>
    <property type="evidence" value="ECO:0007669"/>
    <property type="project" value="UniProtKB-SubCell"/>
</dbReference>
<feature type="transmembrane region" description="Helical" evidence="7">
    <location>
        <begin position="25"/>
        <end position="49"/>
    </location>
</feature>
<evidence type="ECO:0000256" key="7">
    <source>
        <dbReference type="SAM" id="Phobius"/>
    </source>
</evidence>
<keyword evidence="2" id="KW-1003">Cell membrane</keyword>
<evidence type="ECO:0000256" key="3">
    <source>
        <dbReference type="ARBA" id="ARBA00022692"/>
    </source>
</evidence>